<feature type="region of interest" description="Disordered" evidence="4">
    <location>
        <begin position="219"/>
        <end position="243"/>
    </location>
</feature>
<feature type="domain" description="SpaA-like prealbumin fold" evidence="7">
    <location>
        <begin position="3151"/>
        <end position="3242"/>
    </location>
</feature>
<feature type="region of interest" description="Disordered" evidence="4">
    <location>
        <begin position="1537"/>
        <end position="1566"/>
    </location>
</feature>
<keyword evidence="5" id="KW-0812">Transmembrane</keyword>
<dbReference type="Pfam" id="PF24547">
    <property type="entry name" value="DUF7601"/>
    <property type="match status" value="1"/>
</dbReference>
<dbReference type="Pfam" id="PF17802">
    <property type="entry name" value="SpaA"/>
    <property type="match status" value="8"/>
</dbReference>
<proteinExistence type="inferred from homology"/>
<feature type="transmembrane region" description="Helical" evidence="5">
    <location>
        <begin position="4274"/>
        <end position="4294"/>
    </location>
</feature>
<dbReference type="InterPro" id="IPR055382">
    <property type="entry name" value="DUF7601"/>
</dbReference>
<comment type="caution">
    <text evidence="9">The sequence shown here is derived from an EMBL/GenBank/DDBJ whole genome shotgun (WGS) entry which is preliminary data.</text>
</comment>
<feature type="region of interest" description="Disordered" evidence="4">
    <location>
        <begin position="477"/>
        <end position="511"/>
    </location>
</feature>
<evidence type="ECO:0000259" key="6">
    <source>
        <dbReference type="Pfam" id="PF01345"/>
    </source>
</evidence>
<feature type="domain" description="SpaA-like prealbumin fold" evidence="7">
    <location>
        <begin position="4146"/>
        <end position="4224"/>
    </location>
</feature>
<keyword evidence="5" id="KW-0472">Membrane</keyword>
<protein>
    <submittedName>
        <fullName evidence="9">SpaA isopeptide-forming pilin-related protein</fullName>
    </submittedName>
</protein>
<feature type="domain" description="DUF7601" evidence="8">
    <location>
        <begin position="3608"/>
        <end position="3703"/>
    </location>
</feature>
<evidence type="ECO:0000259" key="8">
    <source>
        <dbReference type="Pfam" id="PF24547"/>
    </source>
</evidence>
<dbReference type="EMBL" id="JAQLGM010000018">
    <property type="protein sequence ID" value="MDB2000360.1"/>
    <property type="molecule type" value="Genomic_DNA"/>
</dbReference>
<dbReference type="InterPro" id="IPR041033">
    <property type="entry name" value="SpaA_PFL_dom_1"/>
</dbReference>
<dbReference type="Gene3D" id="2.60.40.10">
    <property type="entry name" value="Immunoglobulins"/>
    <property type="match status" value="10"/>
</dbReference>
<feature type="compositionally biased region" description="Polar residues" evidence="4">
    <location>
        <begin position="1544"/>
        <end position="1557"/>
    </location>
</feature>
<accession>A0AAW6AX78</accession>
<feature type="region of interest" description="Disordered" evidence="4">
    <location>
        <begin position="544"/>
        <end position="568"/>
    </location>
</feature>
<feature type="compositionally biased region" description="Polar residues" evidence="4">
    <location>
        <begin position="1337"/>
        <end position="1346"/>
    </location>
</feature>
<feature type="domain" description="SpaA-like prealbumin fold" evidence="7">
    <location>
        <begin position="3769"/>
        <end position="3855"/>
    </location>
</feature>
<feature type="domain" description="SpaA-like prealbumin fold" evidence="7">
    <location>
        <begin position="4055"/>
        <end position="4131"/>
    </location>
</feature>
<evidence type="ECO:0000313" key="10">
    <source>
        <dbReference type="Proteomes" id="UP001300871"/>
    </source>
</evidence>
<feature type="compositionally biased region" description="Basic and acidic residues" evidence="4">
    <location>
        <begin position="405"/>
        <end position="443"/>
    </location>
</feature>
<dbReference type="InterPro" id="IPR013783">
    <property type="entry name" value="Ig-like_fold"/>
</dbReference>
<gene>
    <name evidence="9" type="ORF">PM006_09120</name>
</gene>
<reference evidence="9" key="1">
    <citation type="submission" date="2023-01" db="EMBL/GenBank/DDBJ databases">
        <title>Human gut microbiome strain richness.</title>
        <authorList>
            <person name="Chen-Liaw A."/>
        </authorList>
    </citation>
    <scope>NUCLEOTIDE SEQUENCE</scope>
    <source>
        <strain evidence="9">B1_m1001713B170214d0_201011</strain>
    </source>
</reference>
<feature type="compositionally biased region" description="Acidic residues" evidence="4">
    <location>
        <begin position="444"/>
        <end position="456"/>
    </location>
</feature>
<feature type="domain" description="SpaA-like prealbumin fold" evidence="7">
    <location>
        <begin position="3034"/>
        <end position="3145"/>
    </location>
</feature>
<feature type="domain" description="SpaA-like prealbumin fold" evidence="7">
    <location>
        <begin position="3964"/>
        <end position="4034"/>
    </location>
</feature>
<keyword evidence="2" id="KW-0964">Secreted</keyword>
<feature type="region of interest" description="Disordered" evidence="4">
    <location>
        <begin position="371"/>
        <end position="460"/>
    </location>
</feature>
<keyword evidence="3" id="KW-0732">Signal</keyword>
<feature type="compositionally biased region" description="Low complexity" evidence="4">
    <location>
        <begin position="498"/>
        <end position="511"/>
    </location>
</feature>
<feature type="compositionally biased region" description="Acidic residues" evidence="4">
    <location>
        <begin position="371"/>
        <end position="386"/>
    </location>
</feature>
<comment type="similarity">
    <text evidence="1">Belongs to the serine-aspartate repeat-containing protein (SDr) family.</text>
</comment>
<dbReference type="PANTHER" id="PTHR36108">
    <property type="entry name" value="COLOSSIN-B-RELATED"/>
    <property type="match status" value="1"/>
</dbReference>
<evidence type="ECO:0000256" key="5">
    <source>
        <dbReference type="SAM" id="Phobius"/>
    </source>
</evidence>
<evidence type="ECO:0000259" key="7">
    <source>
        <dbReference type="Pfam" id="PF17802"/>
    </source>
</evidence>
<keyword evidence="5" id="KW-1133">Transmembrane helix</keyword>
<evidence type="ECO:0000256" key="3">
    <source>
        <dbReference type="ARBA" id="ARBA00022729"/>
    </source>
</evidence>
<evidence type="ECO:0000313" key="9">
    <source>
        <dbReference type="EMBL" id="MDB2000360.1"/>
    </source>
</evidence>
<feature type="compositionally biased region" description="Low complexity" evidence="4">
    <location>
        <begin position="544"/>
        <end position="554"/>
    </location>
</feature>
<feature type="domain" description="SpaA-like prealbumin fold" evidence="7">
    <location>
        <begin position="3257"/>
        <end position="3350"/>
    </location>
</feature>
<evidence type="ECO:0000256" key="2">
    <source>
        <dbReference type="ARBA" id="ARBA00022525"/>
    </source>
</evidence>
<dbReference type="Proteomes" id="UP001300871">
    <property type="component" value="Unassembled WGS sequence"/>
</dbReference>
<dbReference type="SUPFAM" id="SSF49478">
    <property type="entry name" value="Cna protein B-type domain"/>
    <property type="match status" value="2"/>
</dbReference>
<feature type="region of interest" description="Disordered" evidence="4">
    <location>
        <begin position="1337"/>
        <end position="1361"/>
    </location>
</feature>
<evidence type="ECO:0000256" key="1">
    <source>
        <dbReference type="ARBA" id="ARBA00007257"/>
    </source>
</evidence>
<feature type="region of interest" description="Disordered" evidence="4">
    <location>
        <begin position="2127"/>
        <end position="2148"/>
    </location>
</feature>
<dbReference type="Pfam" id="PF01345">
    <property type="entry name" value="DUF11"/>
    <property type="match status" value="1"/>
</dbReference>
<dbReference type="PANTHER" id="PTHR36108:SF13">
    <property type="entry name" value="COLOSSIN-B-RELATED"/>
    <property type="match status" value="1"/>
</dbReference>
<dbReference type="Gene3D" id="2.60.40.1140">
    <property type="entry name" value="Collagen-binding surface protein Cna, B-type domain"/>
    <property type="match status" value="1"/>
</dbReference>
<feature type="domain" description="SpaA-like prealbumin fold" evidence="7">
    <location>
        <begin position="3858"/>
        <end position="3941"/>
    </location>
</feature>
<name>A0AAW6AX78_CLOSY</name>
<dbReference type="InterPro" id="IPR001434">
    <property type="entry name" value="OmcB-like_DUF11"/>
</dbReference>
<evidence type="ECO:0000256" key="4">
    <source>
        <dbReference type="SAM" id="MobiDB-lite"/>
    </source>
</evidence>
<sequence length="4305" mass="479445">MPTQEFYAALAGDPTVSPAGVGITFQVFRHEEDFSSNYNVQLYKYDYETGNPLESARFVLFERFDDKGEIDTEKDGPVHIYEGGDPYASYHKDNPVIWSGFRKVGSVVTDANGHAAQTITHGYHYDKTFCDGHPAPTFVPVPEPEIEEEEEVTAFAEDDDEGGGILNAEEIEAAKTMNRELAQAWLDCVSDCEEQASGDFEGVHFHWLMSDVDQGEIENIASSGGDEGSTPDGGNTSEPDADTAYEESGCYQDMQDTYEKFISLKYSYAYTEFQARDGYIRHDLHPDDLPVEIITTDSSEAGANASFAGEYSKKETMENVTSGYSNRTVTIETTEKKEEVEPVRKNVTEQLFQEATTTNQDIVTYLSPEVMAEENESEKEQEETPAESEIKVEQEESSAPAEMESEIKETEKEAGEAETKENVEAAESTERLETEVVDQKEQMEESETSTEDEVPEVEISSRPLELVRAVYGKIATPSSAEGKTEFQFIDEDEEKGRTASPSEAATPSEATFRWLRGSSSFRNPDVREMEGMGSELFQPAYEEALSAESSGAEADPGPEDNYSHCNNADREGNAWRVYDHRTEGEFHINKKDLDLSAGESNQYNAYGDTQGDGTLEGAVYGLFAAEDISHPDGKTGVVYRANNLVAIATTDKNGDASFLANTEAPGFTFDYNTGSIVKTADGWAEHAPENLYTSDRTYDDYTEDGRYERTYQNNEKNNGNCWIGRPLLMGDYYIKELSRSEGYELSIGNKANDVTNFGQDLDVKAPEDSVGYAVISQPLFADEQTSDDGTGAGPNELFFAARSKDTKDQKYDIVLSGLPKGAEFYRREEGTRQIEVQVGTGTYEKVLLTNSDGTPKYIRAENDYQYPKYNADGSLMMKDVPMNYIAERFRQVTVRPLDEAVIQATLNKAEGGMSEEENAAMLAQAFTAGNLPFVKGKTESALRRNGKSTPRSPLSGGGYDYSSIYVGVFDSGVREGERDQYGLSGVTPGSPAAYTVYGSPIQKVAIAKQKPDGASLTVGDAILSILNYYDRNPFYSYGGIDAVEDSGNDFIFSVYASVSGNPENFMVLGSDPETDSIIYHLVPYIPADSSLPPRYIYAAYSNNPDYNAFGTYEDYKEGASGPSAVGSATLITDAVADPNGNLQSKTVKENVYYQSGELVRDSSGALIRAFEYREVTSTKLQEVQDVKWQKVPAERMADGTYVLPVNAAYTDSYGTAHTNAGHDQTIEFKAVLKEKEVILSAEDVAILGAGFIAGRPMDSASYYVHVKKARAKAYLDYQNMNLVGDNTYVILSSLVYPGQEILWQDAGTREKPAQIFERAIRQKVKIVKDIQTTPEGTYGHNTNAASGHQDGFTNGPGGSEENATKLPNFRFKIYLKSNLERLYRNESGEITWLDRNGNEVAIEEYQKVYPETEPFSSVQKLFTKVPHKEDSLTAGSVNNNVWEEAITANDSLYSYELNGMIEENQNPGYTRLLETENQMIEDGAGKTREVKSYNYEKFFAALQTANHDKWDQNEKDSTSFKPFAFFREMIFGTGGGEKEYPAIHNNSAEDNQSNTSDPAKENAKRSDAVRQFAIDWYLDSEVKKLTEDNGKGESQAAGGSETYQDEIYDRALYAAILKAENYLSPFFTYDLDEIYSIAWDSEADGGSDKDRTTLSADTLQETAGNGLETAKDGYFYGVSNYLPYGAYIAVEQQPYSAELGDFYNKHYKTDKPKEIILPALYEEGGNEVSPEKLSAAYRYNSTDTPEKLQEKYHIRMNEEWADTHTDDLRNYVIRAHNHDGDFEIYKYGLDADKLTGKIIYPGGSYNYQGFTVTQGGFDPFKDVYEAENAASDYRSNQEVEQYYHYASLSEQAGTADNVLYQYGPASDDNNPSGLYFKDGVRSITGALTGYDGLYFSALVPWAVTEPVDAGRYDAAAFIGYTDGKYRNTFYTSRLRIEKLDSESGENILHDGAVFAIYSADREDAENSNGRVKFYEKDTVITGSKEFLEAMGAADITPVARPSLPWQVPYNGKYYGTVPAGTPICQEKEQIIMMDEAGEKTGQFQAFTTTKDRGEEGSQNVGYLETPQPLGAGCYVLCEIKAPAGYVRSKPVAIEIYSNEVAYYLDGARNNRVVAAIYEEMITRTLDNGEEITNPDGTKPNGNKPQDKGDVARIYLNNTPIRLEVTKAKPDETTVSYELNGRLEGSITELKGQYGLENLELAYNASGTYLGYGWKKGFLDALKKKQAAGEVIEIIYEDGVFTGKAQLEKPLETADDTNRYLPGAVMTLYDAIEVKQNGDSEDYQFDGVNVERDRYGNVSNIYVQKGFAGTRLRFVLDKTDAAGDGLNDYQNYTFDDQEDDTGTGTWTYKTVEREDTDILFYDLGGLTVLQTEKGVLYGFDKEGKKIQAKNGSSLFALKNGTPVLEIISPDYEKLRYNAKERVFDQVPEGTKLYHLDYEGNRDSQVHPYTGMAYVVEEPTGKILVWPVKISRDKYGNITAREKITTGRIATMDADTEDEWTIGTTEEGNFEKKMNPVLDEHGQPDYYQKSEETYQKGSPVYDRDGDYIRYRYDDKLKDFNDNAWRIDTNIGLADIGANPEDAADDRPLYHRQGESYIIENTWTTGEEAPNDPFQNGMTNGQVDVLKRVPAGNYIMEELQAPEGYCKAMPVGVTVRDNAEVQTAKVTDHPISGYFEKADAPAAYRLKVLDRDQVLEEVETRMEDKVSYSFDSVIGAKLALYRAKRIKTDNLEQHPSGYVFEKAENSPVQWTVLGNDNQKQQYTAEWTVGTAPEYLEAIPAGYYILEETDIPAGYVPSSMEITIREDEELQYFVLPNDHTKIEIFKYREEEGKKFPLPNETSAELALYEAVINESGNGIVTENGVPKHDESKLIVQWETDDCKAYTEGTGSFRAEYESMYGEYETGFQQFTWSQGTARRLSSEETDKRESVRQLWDMGNGKQALIQTTKNLLPDGRYGTVFDYKFNYRELDKGVSYDTVEGRHRIDYLPINGNDHHGYYVLVEKRVPAGFAAAEPKAIVIEETADIQLYGLENEPKYIYVTKEGENGVTIEGAELALYKADSEGNLTMDVAHLIESWISGAEGRYTMEDYQNNLIPDGFLAGELKPHYISPIPYGTYYLVELKAPAGYIKMEPQKIEITADSSSVVKAVNHLKMGKVRIEKVDEKKEEEKLAGAKFEIVNQETEESFYLITDENGQAESNLIATGTTGTDGKWQPYHYFVREVIPPDTYQLNLTKYKFSFEDSNVLNELKYSLTVPDKPTEIVITKTDFNNGAYVKGAELAVYRTRVEHGVYVETGDALETWTTDGTAHRIVGKLSAGQVYMLKEEKAPEGYTKAQPMIFTISEDGRRIVNITDNLNIVKYKTSNSYIDAVESITVEGRRAREIVVQMTDLDTGKIILVPEGKAELIEADGLVEGHRYEEKEMTKYTDGNTMTSERTIFRMHFNENGIYSIDRRAIEDTKLSLTDSAGDLIEEWSVKNANHGGYSHTVENPEFEEQQGLEVVSANGRYGAAVMPGSIVKYNIEYRNNGKAEKDIRIAVRLDSQLEFMPANSSAGGREMNGIVTWVVPAVEPEERGTITVTAAVSEQAETEILSHASIGTNDYSCLNPVASEGTLTIATRVSGTASEELRKMECDYEILLTDASGVPLKGYCQYTGSKEGRIKSGEQISLKGGEYITISGMAWGTNYKVIPQEVEYDSTSRGLEGITGKQGVSALILYRKNDFSIREIFKKGGTYHLTETTVYSDGEDVTDKLSFTLNENASVNGVDIKDKPTHVVFSKTDITGGQELAGANMVLTDSDGKEIERWVSDGTPHELIAVLEPGETYFLTEELPPDGYAFAETIEFTVSEDGTIDRVQMEDKPTRIEISKFDITGEKELPGAELEIRDKDGNLIESWVSDGTSHVIQGKLIAGETYSLIEKTAPDGYAFAETIEFTVSLDGRVDRVEMFDRPTTLMIEKHGLSEDGKTDYGQISGAHIQIRDKDNQIVYEFVSGTEAEEVTGILKVGEEYQAIEIEAPYGFELSEPVTFTIPEREQIVRILMKDLKKPDKPVQPGGDKDTPKLSFKKYDGVTFTALAGAEFTIYRSDGTVYATIRTGSDGRATITRPKAGTYTIRETKAPDGYLLSDKILTFTVTGSGEIAGDVSLPNWKQPEIEIRKEDVDTKERLAGAHFEIYDESSNLCYQGITDENGVYRFAALSAGRYTLIETKAPDGYQLNSSPIVFVVSEQGEVIGNTVIYNSKEVEKIGRIIAEYGSNLRGKGQAKLRGPGNWLRGIPRLGDYSHGLALLLCIAAGSTAILLWRRKKNGKKENE</sequence>
<organism evidence="9 10">
    <name type="scientific">Clostridium symbiosum</name>
    <name type="common">Bacteroides symbiosus</name>
    <dbReference type="NCBI Taxonomy" id="1512"/>
    <lineage>
        <taxon>Bacteria</taxon>
        <taxon>Bacillati</taxon>
        <taxon>Bacillota</taxon>
        <taxon>Clostridia</taxon>
        <taxon>Lachnospirales</taxon>
        <taxon>Lachnospiraceae</taxon>
        <taxon>Otoolea</taxon>
    </lineage>
</organism>
<feature type="domain" description="DUF11" evidence="6">
    <location>
        <begin position="3508"/>
        <end position="3596"/>
    </location>
</feature>